<keyword evidence="6 13" id="KW-0441">Lipid A biosynthesis</keyword>
<comment type="caution">
    <text evidence="15">The sequence shown here is derived from an EMBL/GenBank/DDBJ whole genome shotgun (WGS) entry which is preliminary data.</text>
</comment>
<keyword evidence="10 13" id="KW-0067">ATP-binding</keyword>
<comment type="pathway">
    <text evidence="2 13">Glycolipid biosynthesis; lipid IV(A) biosynthesis; lipid IV(A) from (3R)-3-hydroxytetradecanoyl-[acyl-carrier-protein] and UDP-N-acetyl-alpha-D-glucosamine: step 6/6.</text>
</comment>
<evidence type="ECO:0000256" key="3">
    <source>
        <dbReference type="ARBA" id="ARBA00012071"/>
    </source>
</evidence>
<evidence type="ECO:0000256" key="4">
    <source>
        <dbReference type="ARBA" id="ARBA00016436"/>
    </source>
</evidence>
<reference evidence="15 16" key="1">
    <citation type="submission" date="2018-06" db="EMBL/GenBank/DDBJ databases">
        <title>Genomic Encyclopedia of Type Strains, Phase III (KMG-III): the genomes of soil and plant-associated and newly described type strains.</title>
        <authorList>
            <person name="Whitman W."/>
        </authorList>
    </citation>
    <scope>NUCLEOTIDE SEQUENCE [LARGE SCALE GENOMIC DNA]</scope>
    <source>
        <strain evidence="15 16">CGMCC 1.12504</strain>
    </source>
</reference>
<keyword evidence="7 13" id="KW-0808">Transferase</keyword>
<keyword evidence="8 13" id="KW-0547">Nucleotide-binding</keyword>
<keyword evidence="11 13" id="KW-0443">Lipid metabolism</keyword>
<dbReference type="SUPFAM" id="SSF52540">
    <property type="entry name" value="P-loop containing nucleoside triphosphate hydrolases"/>
    <property type="match status" value="1"/>
</dbReference>
<evidence type="ECO:0000256" key="8">
    <source>
        <dbReference type="ARBA" id="ARBA00022741"/>
    </source>
</evidence>
<comment type="catalytic activity">
    <reaction evidence="13">
        <text>a lipid A disaccharide + ATP = a lipid IVA + ADP + H(+)</text>
        <dbReference type="Rhea" id="RHEA:67840"/>
        <dbReference type="ChEBI" id="CHEBI:15378"/>
        <dbReference type="ChEBI" id="CHEBI:30616"/>
        <dbReference type="ChEBI" id="CHEBI:176343"/>
        <dbReference type="ChEBI" id="CHEBI:176425"/>
        <dbReference type="ChEBI" id="CHEBI:456216"/>
        <dbReference type="EC" id="2.7.1.130"/>
    </reaction>
</comment>
<dbReference type="Proteomes" id="UP000249518">
    <property type="component" value="Unassembled WGS sequence"/>
</dbReference>
<keyword evidence="14" id="KW-1133">Transmembrane helix</keyword>
<protein>
    <recommendedName>
        <fullName evidence="4 13">Tetraacyldisaccharide 4'-kinase</fullName>
        <ecNumber evidence="3 13">2.7.1.130</ecNumber>
    </recommendedName>
    <alternativeName>
        <fullName evidence="12 13">Lipid A 4'-kinase</fullName>
    </alternativeName>
</protein>
<evidence type="ECO:0000256" key="11">
    <source>
        <dbReference type="ARBA" id="ARBA00023098"/>
    </source>
</evidence>
<evidence type="ECO:0000313" key="15">
    <source>
        <dbReference type="EMBL" id="RAR46820.1"/>
    </source>
</evidence>
<dbReference type="EC" id="2.7.1.130" evidence="3 13"/>
<accession>A0A328WKT2</accession>
<name>A0A328WKT2_9FLAO</name>
<dbReference type="GO" id="GO:0009245">
    <property type="term" value="P:lipid A biosynthetic process"/>
    <property type="evidence" value="ECO:0007669"/>
    <property type="project" value="UniProtKB-UniRule"/>
</dbReference>
<keyword evidence="5 13" id="KW-0444">Lipid biosynthesis</keyword>
<dbReference type="PANTHER" id="PTHR42724:SF1">
    <property type="entry name" value="TETRAACYLDISACCHARIDE 4'-KINASE, MITOCHONDRIAL-RELATED"/>
    <property type="match status" value="1"/>
</dbReference>
<keyword evidence="9 13" id="KW-0418">Kinase</keyword>
<dbReference type="GO" id="GO:0009029">
    <property type="term" value="F:lipid-A 4'-kinase activity"/>
    <property type="evidence" value="ECO:0007669"/>
    <property type="project" value="UniProtKB-UniRule"/>
</dbReference>
<evidence type="ECO:0000256" key="12">
    <source>
        <dbReference type="ARBA" id="ARBA00029757"/>
    </source>
</evidence>
<evidence type="ECO:0000256" key="5">
    <source>
        <dbReference type="ARBA" id="ARBA00022516"/>
    </source>
</evidence>
<keyword evidence="14" id="KW-0472">Membrane</keyword>
<evidence type="ECO:0000256" key="13">
    <source>
        <dbReference type="HAMAP-Rule" id="MF_00409"/>
    </source>
</evidence>
<organism evidence="15 16">
    <name type="scientific">Flavobacterium lacus</name>
    <dbReference type="NCBI Taxonomy" id="1353778"/>
    <lineage>
        <taxon>Bacteria</taxon>
        <taxon>Pseudomonadati</taxon>
        <taxon>Bacteroidota</taxon>
        <taxon>Flavobacteriia</taxon>
        <taxon>Flavobacteriales</taxon>
        <taxon>Flavobacteriaceae</taxon>
        <taxon>Flavobacterium</taxon>
    </lineage>
</organism>
<dbReference type="EMBL" id="QLSV01000014">
    <property type="protein sequence ID" value="RAR46820.1"/>
    <property type="molecule type" value="Genomic_DNA"/>
</dbReference>
<dbReference type="GO" id="GO:0005524">
    <property type="term" value="F:ATP binding"/>
    <property type="evidence" value="ECO:0007669"/>
    <property type="project" value="UniProtKB-UniRule"/>
</dbReference>
<comment type="similarity">
    <text evidence="13">Belongs to the LpxK family.</text>
</comment>
<evidence type="ECO:0000313" key="16">
    <source>
        <dbReference type="Proteomes" id="UP000249518"/>
    </source>
</evidence>
<dbReference type="AlphaFoldDB" id="A0A328WKT2"/>
<dbReference type="GO" id="GO:0005886">
    <property type="term" value="C:plasma membrane"/>
    <property type="evidence" value="ECO:0007669"/>
    <property type="project" value="TreeGrafter"/>
</dbReference>
<proteinExistence type="inferred from homology"/>
<feature type="binding site" evidence="13">
    <location>
        <begin position="82"/>
        <end position="89"/>
    </location>
    <ligand>
        <name>ATP</name>
        <dbReference type="ChEBI" id="CHEBI:30616"/>
    </ligand>
</feature>
<dbReference type="InterPro" id="IPR027417">
    <property type="entry name" value="P-loop_NTPase"/>
</dbReference>
<dbReference type="InterPro" id="IPR003758">
    <property type="entry name" value="LpxK"/>
</dbReference>
<comment type="function">
    <text evidence="1 13">Transfers the gamma-phosphate of ATP to the 4'-position of a tetraacyldisaccharide 1-phosphate intermediate (termed DS-1-P) to form tetraacyldisaccharide 1,4'-bis-phosphate (lipid IVA).</text>
</comment>
<evidence type="ECO:0000256" key="1">
    <source>
        <dbReference type="ARBA" id="ARBA00002274"/>
    </source>
</evidence>
<dbReference type="UniPathway" id="UPA00359">
    <property type="reaction ID" value="UER00482"/>
</dbReference>
<evidence type="ECO:0000256" key="6">
    <source>
        <dbReference type="ARBA" id="ARBA00022556"/>
    </source>
</evidence>
<sequence>MCGLWFNIVQHCLYLLVKNHSQKMLSILQNRYLRNMILLRKILFPFAILYGLITAIRNWFYDNGILKSNSFPIPIIAVGNLSVGGTGKTPQIEYLIRLLSPTYKVAVLSRGYKRKSSGFLLADYSSTAESLGDEPFQLHQKFPTSQVAVDANRKNGIERLLALQNKPDIILLDDAFQHRKVKAGFYILLTAYNDLYADDYILPTGNLRESRSGAKRANVVVVTKCPPTLSETEQTKIRQKLNLLAHQELFFSAIQYDENLHSENENRTINSFKNTDKLLVAGIAKPKPFFNHLQDGNDEELEFPDHHDFTENDIQTIQKKSKNKPIITTEKDFVRLKGKVNPAQLFYLPIQSVFLSNGENFNKKINNYVEQSTGNRSVS</sequence>
<dbReference type="NCBIfam" id="TIGR00682">
    <property type="entry name" value="lpxK"/>
    <property type="match status" value="1"/>
</dbReference>
<keyword evidence="14" id="KW-0812">Transmembrane</keyword>
<evidence type="ECO:0000256" key="14">
    <source>
        <dbReference type="SAM" id="Phobius"/>
    </source>
</evidence>
<feature type="transmembrane region" description="Helical" evidence="14">
    <location>
        <begin position="42"/>
        <end position="61"/>
    </location>
</feature>
<keyword evidence="16" id="KW-1185">Reference proteome</keyword>
<gene>
    <name evidence="13" type="primary">lpxK</name>
    <name evidence="15" type="ORF">B0I10_11436</name>
</gene>
<evidence type="ECO:0000256" key="7">
    <source>
        <dbReference type="ARBA" id="ARBA00022679"/>
    </source>
</evidence>
<evidence type="ECO:0000256" key="10">
    <source>
        <dbReference type="ARBA" id="ARBA00022840"/>
    </source>
</evidence>
<evidence type="ECO:0000256" key="9">
    <source>
        <dbReference type="ARBA" id="ARBA00022777"/>
    </source>
</evidence>
<dbReference type="HAMAP" id="MF_00409">
    <property type="entry name" value="LpxK"/>
    <property type="match status" value="1"/>
</dbReference>
<evidence type="ECO:0000256" key="2">
    <source>
        <dbReference type="ARBA" id="ARBA00004870"/>
    </source>
</evidence>
<dbReference type="PANTHER" id="PTHR42724">
    <property type="entry name" value="TETRAACYLDISACCHARIDE 4'-KINASE"/>
    <property type="match status" value="1"/>
</dbReference>
<dbReference type="Pfam" id="PF02606">
    <property type="entry name" value="LpxK"/>
    <property type="match status" value="1"/>
</dbReference>